<dbReference type="PANTHER" id="PTHR12039">
    <property type="entry name" value="NICOTINAMIDE MONONUCLEOTIDE ADENYLYLTRANSFERASE"/>
    <property type="match status" value="1"/>
</dbReference>
<protein>
    <submittedName>
        <fullName evidence="1">Nicotinamide/nicotinic acid mononucleotide adenylyltransferase 2 isoform 3</fullName>
    </submittedName>
</protein>
<gene>
    <name evidence="1" type="ORF">EWB00_010501</name>
</gene>
<reference evidence="1 2" key="1">
    <citation type="submission" date="2019-03" db="EMBL/GenBank/DDBJ databases">
        <title>An improved genome assembly of the fluke Schistosoma japonicum.</title>
        <authorList>
            <person name="Hu W."/>
            <person name="Luo F."/>
            <person name="Yin M."/>
            <person name="Mo X."/>
            <person name="Sun C."/>
            <person name="Wu Q."/>
            <person name="Zhu B."/>
            <person name="Xiang M."/>
            <person name="Wang J."/>
            <person name="Wang Y."/>
            <person name="Zhang T."/>
            <person name="Xu B."/>
            <person name="Zheng H."/>
            <person name="Feng Z."/>
        </authorList>
    </citation>
    <scope>NUCLEOTIDE SEQUENCE [LARGE SCALE GENOMIC DNA]</scope>
    <source>
        <strain evidence="1">HuSjv2</strain>
        <tissue evidence="1">Worms</tissue>
    </source>
</reference>
<keyword evidence="2" id="KW-1185">Reference proteome</keyword>
<evidence type="ECO:0000313" key="1">
    <source>
        <dbReference type="EMBL" id="TNN21358.1"/>
    </source>
</evidence>
<dbReference type="STRING" id="6182.A0A4Z2DY61"/>
<dbReference type="AlphaFoldDB" id="A0A4Z2DY61"/>
<accession>A0A4Z2DY61</accession>
<dbReference type="PANTHER" id="PTHR12039:SF0">
    <property type="entry name" value="NICOTINAMIDE-NUCLEOTIDE ADENYLYLTRANSFERASE"/>
    <property type="match status" value="1"/>
</dbReference>
<dbReference type="GO" id="GO:0004515">
    <property type="term" value="F:nicotinate-nucleotide adenylyltransferase activity"/>
    <property type="evidence" value="ECO:0007669"/>
    <property type="project" value="TreeGrafter"/>
</dbReference>
<dbReference type="GO" id="GO:0000309">
    <property type="term" value="F:nicotinamide-nucleotide adenylyltransferase activity"/>
    <property type="evidence" value="ECO:0007669"/>
    <property type="project" value="TreeGrafter"/>
</dbReference>
<comment type="caution">
    <text evidence="1">The sequence shown here is derived from an EMBL/GenBank/DDBJ whole genome shotgun (WGS) entry which is preliminary data.</text>
</comment>
<evidence type="ECO:0000313" key="2">
    <source>
        <dbReference type="Proteomes" id="UP000311919"/>
    </source>
</evidence>
<dbReference type="EMBL" id="SKCS01000008">
    <property type="protein sequence ID" value="TNN21358.1"/>
    <property type="molecule type" value="Genomic_DNA"/>
</dbReference>
<keyword evidence="1" id="KW-0548">Nucleotidyltransferase</keyword>
<dbReference type="Proteomes" id="UP000311919">
    <property type="component" value="Unassembled WGS sequence"/>
</dbReference>
<dbReference type="InterPro" id="IPR051182">
    <property type="entry name" value="Euk_NMN_adenylyltrnsfrase"/>
</dbReference>
<dbReference type="GO" id="GO:0009435">
    <property type="term" value="P:NAD+ biosynthetic process"/>
    <property type="evidence" value="ECO:0007669"/>
    <property type="project" value="TreeGrafter"/>
</dbReference>
<organism evidence="1 2">
    <name type="scientific">Schistosoma japonicum</name>
    <name type="common">Blood fluke</name>
    <dbReference type="NCBI Taxonomy" id="6182"/>
    <lineage>
        <taxon>Eukaryota</taxon>
        <taxon>Metazoa</taxon>
        <taxon>Spiralia</taxon>
        <taxon>Lophotrochozoa</taxon>
        <taxon>Platyhelminthes</taxon>
        <taxon>Trematoda</taxon>
        <taxon>Digenea</taxon>
        <taxon>Strigeidida</taxon>
        <taxon>Schistosomatoidea</taxon>
        <taxon>Schistosomatidae</taxon>
        <taxon>Schistosoma</taxon>
    </lineage>
</organism>
<name>A0A4Z2DY61_SCHJA</name>
<sequence>MCIGHLMIKPVFLLSCGSFNPITIMHMRMMELARDKIETSPFSMRRLHISSNDDRQLAQKECSDEHLINHVHQVVVGGIFSPVSDLYGKNGLLPASIRVELTRLACISTSDWLAVSNWECSQSSWTRTRVVLDYIRDTINEIYLNLIDNEETDTDSIPRKKICLMPSVSQSFDRLVNNDHEQMKLSSLEGMMTDLWLKSCFTHLESLTNDSRTKCNEDQGHTNDDHFDSHLTSLSSVGKLCHNTKNNANFSLSKLCVKLVCGADLLESFAVPNLWSDEDIETIARDYGLICISRATYDASKIINESNILSKYKDNIMLVTDHCRNSLSSTLVRQALSRGESVRYLVPDESLRYIYAHKLYGAKRIHCDILKNKKTDQLLI</sequence>
<dbReference type="SUPFAM" id="SSF52374">
    <property type="entry name" value="Nucleotidylyl transferase"/>
    <property type="match status" value="1"/>
</dbReference>
<keyword evidence="1" id="KW-0808">Transferase</keyword>
<dbReference type="EMBL" id="SKCS01000008">
    <property type="protein sequence ID" value="TNN21357.1"/>
    <property type="molecule type" value="Genomic_DNA"/>
</dbReference>
<dbReference type="OrthoDB" id="422187at2759"/>
<proteinExistence type="predicted"/>
<dbReference type="InterPro" id="IPR014729">
    <property type="entry name" value="Rossmann-like_a/b/a_fold"/>
</dbReference>
<dbReference type="Gene3D" id="3.40.50.620">
    <property type="entry name" value="HUPs"/>
    <property type="match status" value="1"/>
</dbReference>